<organism evidence="1 2">
    <name type="scientific">Trichinella pseudospiralis</name>
    <name type="common">Parasitic roundworm</name>
    <dbReference type="NCBI Taxonomy" id="6337"/>
    <lineage>
        <taxon>Eukaryota</taxon>
        <taxon>Metazoa</taxon>
        <taxon>Ecdysozoa</taxon>
        <taxon>Nematoda</taxon>
        <taxon>Enoplea</taxon>
        <taxon>Dorylaimia</taxon>
        <taxon>Trichinellida</taxon>
        <taxon>Trichinellidae</taxon>
        <taxon>Trichinella</taxon>
    </lineage>
</organism>
<dbReference type="AlphaFoldDB" id="A0A0V1G041"/>
<evidence type="ECO:0000313" key="2">
    <source>
        <dbReference type="Proteomes" id="UP000054995"/>
    </source>
</evidence>
<gene>
    <name evidence="1" type="ORF">T4D_5208</name>
</gene>
<name>A0A0V1G041_TRIPS</name>
<dbReference type="OrthoDB" id="5912692at2759"/>
<protein>
    <submittedName>
        <fullName evidence="1">Uncharacterized protein</fullName>
    </submittedName>
</protein>
<accession>A0A0V1G041</accession>
<dbReference type="EMBL" id="JYDT01000017">
    <property type="protein sequence ID" value="KRY90899.1"/>
    <property type="molecule type" value="Genomic_DNA"/>
</dbReference>
<sequence>MWPYDGTDQVLDVDSRNANCSIPSVPVTNQKAMYCDCSSWTLTVSLYFCVVQRMWSRVDSRYQRSLSGYTEQNVKNFSYCLSCVTVHSSENSNLSEDNLKNYLRSKNMRVPVSDDHCRETLPTELPGRHLVPIYYCSSGACVKIKGTFQGVCQYCCCSNGGGGGGDEIYVVRECWDRLWDRPIKHGWQGCSVVDFMYDSMAHICVCLSNDLCNSAVKICSGQICLLLMLFMPVIGSCFFNQILF</sequence>
<reference evidence="1 2" key="1">
    <citation type="submission" date="2015-01" db="EMBL/GenBank/DDBJ databases">
        <title>Evolution of Trichinella species and genotypes.</title>
        <authorList>
            <person name="Korhonen P.K."/>
            <person name="Edoardo P."/>
            <person name="Giuseppe L.R."/>
            <person name="Gasser R.B."/>
        </authorList>
    </citation>
    <scope>NUCLEOTIDE SEQUENCE [LARGE SCALE GENOMIC DNA]</scope>
    <source>
        <strain evidence="1">ISS470</strain>
    </source>
</reference>
<dbReference type="Proteomes" id="UP000054995">
    <property type="component" value="Unassembled WGS sequence"/>
</dbReference>
<proteinExistence type="predicted"/>
<evidence type="ECO:0000313" key="1">
    <source>
        <dbReference type="EMBL" id="KRY90899.1"/>
    </source>
</evidence>
<keyword evidence="2" id="KW-1185">Reference proteome</keyword>
<comment type="caution">
    <text evidence="1">The sequence shown here is derived from an EMBL/GenBank/DDBJ whole genome shotgun (WGS) entry which is preliminary data.</text>
</comment>